<accession>A0A4R6QFD1</accession>
<dbReference type="EMBL" id="SNXS01000015">
    <property type="protein sequence ID" value="TDP60653.1"/>
    <property type="molecule type" value="Genomic_DNA"/>
</dbReference>
<dbReference type="AlphaFoldDB" id="A0A4R6QFD1"/>
<name>A0A4R6QFD1_9BURK</name>
<gene>
    <name evidence="1" type="ORF">DES47_11575</name>
</gene>
<organism evidence="1 2">
    <name type="scientific">Roseateles toxinivorans</name>
    <dbReference type="NCBI Taxonomy" id="270368"/>
    <lineage>
        <taxon>Bacteria</taxon>
        <taxon>Pseudomonadati</taxon>
        <taxon>Pseudomonadota</taxon>
        <taxon>Betaproteobacteria</taxon>
        <taxon>Burkholderiales</taxon>
        <taxon>Sphaerotilaceae</taxon>
        <taxon>Roseateles</taxon>
    </lineage>
</organism>
<dbReference type="InParanoid" id="A0A4R6QFD1"/>
<comment type="caution">
    <text evidence="1">The sequence shown here is derived from an EMBL/GenBank/DDBJ whole genome shotgun (WGS) entry which is preliminary data.</text>
</comment>
<sequence>MTPNQIAGRIIELNELLESLREEALARFNSFMPGKGLLSFHAHIGMYNNTFVDSVRTRFGGPEEFIAKWVHGLHASLDALRANGKTSYQGRLYGAEVVLRCLQDDVLRKYTLTFLERNFYRNYIERTRHKPDDALWSVWFGAGNLSWGLVIAPALRNNEWTNDKSQMRRERYTYWTIEHVLAAGLIDPDSPNPMRFDSLPQFVTFYRSVLKRVSVSPYEQAISDRYLDYLSSSRTPLAEPLLIPEFRYAGKEKKHEFRLDFTVLNGHTLDLTGFEISPASTHVSVKKAGEKTQTQLNAELREAWEHEMKKRNDYFQKFGVSVVTFTDSHLTDIDACFDVIRERLMARSTGPVSLDAALKSLQDSYGIGV</sequence>
<proteinExistence type="predicted"/>
<keyword evidence="2" id="KW-1185">Reference proteome</keyword>
<dbReference type="Proteomes" id="UP000295361">
    <property type="component" value="Unassembled WGS sequence"/>
</dbReference>
<evidence type="ECO:0000313" key="1">
    <source>
        <dbReference type="EMBL" id="TDP60653.1"/>
    </source>
</evidence>
<protein>
    <submittedName>
        <fullName evidence="1">Uncharacterized protein</fullName>
    </submittedName>
</protein>
<evidence type="ECO:0000313" key="2">
    <source>
        <dbReference type="Proteomes" id="UP000295361"/>
    </source>
</evidence>
<dbReference type="OrthoDB" id="1313316at2"/>
<dbReference type="RefSeq" id="WP_133703895.1">
    <property type="nucleotide sequence ID" value="NZ_SNXS01000015.1"/>
</dbReference>
<reference evidence="1 2" key="1">
    <citation type="submission" date="2019-03" db="EMBL/GenBank/DDBJ databases">
        <title>Genomic Encyclopedia of Type Strains, Phase IV (KMG-IV): sequencing the most valuable type-strain genomes for metagenomic binning, comparative biology and taxonomic classification.</title>
        <authorList>
            <person name="Goeker M."/>
        </authorList>
    </citation>
    <scope>NUCLEOTIDE SEQUENCE [LARGE SCALE GENOMIC DNA]</scope>
    <source>
        <strain evidence="1 2">DSM 16998</strain>
    </source>
</reference>